<feature type="transmembrane region" description="Helical" evidence="7">
    <location>
        <begin position="390"/>
        <end position="418"/>
    </location>
</feature>
<evidence type="ECO:0008006" key="9">
    <source>
        <dbReference type="Google" id="ProtNLM"/>
    </source>
</evidence>
<evidence type="ECO:0000313" key="8">
    <source>
        <dbReference type="EMBL" id="KGA18819.1"/>
    </source>
</evidence>
<dbReference type="Gene3D" id="1.20.1740.10">
    <property type="entry name" value="Amino acid/polyamine transporter I"/>
    <property type="match status" value="1"/>
</dbReference>
<dbReference type="PANTHER" id="PTHR42770:SF15">
    <property type="entry name" value="GLUTAMATE_GAMMA-AMINOBUTYRATE ANTIPORTER-RELATED"/>
    <property type="match status" value="1"/>
</dbReference>
<feature type="transmembrane region" description="Helical" evidence="7">
    <location>
        <begin position="477"/>
        <end position="500"/>
    </location>
</feature>
<keyword evidence="2" id="KW-0813">Transport</keyword>
<feature type="transmembrane region" description="Helical" evidence="7">
    <location>
        <begin position="208"/>
        <end position="229"/>
    </location>
</feature>
<keyword evidence="3" id="KW-1003">Cell membrane</keyword>
<feature type="transmembrane region" description="Helical" evidence="7">
    <location>
        <begin position="146"/>
        <end position="165"/>
    </location>
</feature>
<feature type="transmembrane region" description="Helical" evidence="7">
    <location>
        <begin position="366"/>
        <end position="384"/>
    </location>
</feature>
<reference evidence="8" key="1">
    <citation type="submission" date="2014-06" db="EMBL/GenBank/DDBJ databases">
        <title>Key roles for freshwater Actinobacteria revealed by deep metagenomic sequencing.</title>
        <authorList>
            <person name="Ghai R."/>
            <person name="Mizuno C.M."/>
            <person name="Picazo A."/>
            <person name="Camacho A."/>
            <person name="Rodriguez-Valera F."/>
        </authorList>
    </citation>
    <scope>NUCLEOTIDE SEQUENCE</scope>
</reference>
<dbReference type="EMBL" id="JNSL01000038">
    <property type="protein sequence ID" value="KGA18819.1"/>
    <property type="molecule type" value="Genomic_DNA"/>
</dbReference>
<evidence type="ECO:0000256" key="2">
    <source>
        <dbReference type="ARBA" id="ARBA00022448"/>
    </source>
</evidence>
<sequence length="506" mass="54563">MVTETAANRSAGQLGLTPIYIKERRFFRKDFGRKEVLFFSLCSVIGLDTIVLVTAAGPQAVSWMAVLAFVFLIPAAMVIAELSSTFTNQGGPYLWIRLAFGHLAGSVSSTISWLKSPILLGGVLTIATIVTAETFFMAGEQMSQFSFFRFALAFIWLAILANNYSFRVGKWIPVLGVLSRLVLLPLFTITLIAFGVVNGTSGVAFSDFGLSFDGLILSIPIILFAFLGLENISAASSEMTNAKRDLPYAVFRTATFSIIYYAISIFVLLLVLVVNKVDGLIGFVDVLKTAFTVYGGDVAADGTVTLSGAGAFLGGLAGVLVILIIFSTGVTWLMSTNRNLAMACLDGAGPSWLGHTNPRYGTPVRINNITGILATAILLVSYQLNEGNPAKYFGLVITFAVAASLINYLAIFPAFWVLRNKFPDIARPYRAPAHRTVSIWLTLLVAFGILQLLAPGAGDNWFGDDYRPSGWVSDQGLPYYLAQLGVLLVMIAIAAGFRALGRSRTQ</sequence>
<dbReference type="PIRSF" id="PIRSF006060">
    <property type="entry name" value="AA_transporter"/>
    <property type="match status" value="1"/>
</dbReference>
<keyword evidence="5 7" id="KW-1133">Transmembrane helix</keyword>
<dbReference type="Pfam" id="PF13520">
    <property type="entry name" value="AA_permease_2"/>
    <property type="match status" value="1"/>
</dbReference>
<feature type="transmembrane region" description="Helical" evidence="7">
    <location>
        <begin position="63"/>
        <end position="82"/>
    </location>
</feature>
<comment type="subcellular location">
    <subcellularLocation>
        <location evidence="1">Cell membrane</location>
        <topology evidence="1">Multi-pass membrane protein</topology>
    </subcellularLocation>
</comment>
<gene>
    <name evidence="8" type="ORF">GM51_7710</name>
</gene>
<feature type="transmembrane region" description="Helical" evidence="7">
    <location>
        <begin position="119"/>
        <end position="139"/>
    </location>
</feature>
<dbReference type="PANTHER" id="PTHR42770">
    <property type="entry name" value="AMINO ACID TRANSPORTER-RELATED"/>
    <property type="match status" value="1"/>
</dbReference>
<feature type="transmembrane region" description="Helical" evidence="7">
    <location>
        <begin position="439"/>
        <end position="457"/>
    </location>
</feature>
<keyword evidence="6 7" id="KW-0472">Membrane</keyword>
<name>A0A094Q9K3_9ZZZZ</name>
<evidence type="ECO:0000256" key="3">
    <source>
        <dbReference type="ARBA" id="ARBA00022475"/>
    </source>
</evidence>
<feature type="transmembrane region" description="Helical" evidence="7">
    <location>
        <begin position="171"/>
        <end position="196"/>
    </location>
</feature>
<dbReference type="InterPro" id="IPR002293">
    <property type="entry name" value="AA/rel_permease1"/>
</dbReference>
<comment type="caution">
    <text evidence="8">The sequence shown here is derived from an EMBL/GenBank/DDBJ whole genome shotgun (WGS) entry which is preliminary data.</text>
</comment>
<dbReference type="InterPro" id="IPR050367">
    <property type="entry name" value="APC_superfamily"/>
</dbReference>
<feature type="transmembrane region" description="Helical" evidence="7">
    <location>
        <begin position="312"/>
        <end position="333"/>
    </location>
</feature>
<evidence type="ECO:0000256" key="7">
    <source>
        <dbReference type="SAM" id="Phobius"/>
    </source>
</evidence>
<evidence type="ECO:0000256" key="5">
    <source>
        <dbReference type="ARBA" id="ARBA00022989"/>
    </source>
</evidence>
<evidence type="ECO:0000256" key="6">
    <source>
        <dbReference type="ARBA" id="ARBA00023136"/>
    </source>
</evidence>
<feature type="transmembrane region" description="Helical" evidence="7">
    <location>
        <begin position="249"/>
        <end position="273"/>
    </location>
</feature>
<evidence type="ECO:0000256" key="4">
    <source>
        <dbReference type="ARBA" id="ARBA00022692"/>
    </source>
</evidence>
<dbReference type="GO" id="GO:0022857">
    <property type="term" value="F:transmembrane transporter activity"/>
    <property type="evidence" value="ECO:0007669"/>
    <property type="project" value="InterPro"/>
</dbReference>
<organism evidence="8">
    <name type="scientific">freshwater metagenome</name>
    <dbReference type="NCBI Taxonomy" id="449393"/>
    <lineage>
        <taxon>unclassified sequences</taxon>
        <taxon>metagenomes</taxon>
        <taxon>ecological metagenomes</taxon>
    </lineage>
</organism>
<feature type="transmembrane region" description="Helical" evidence="7">
    <location>
        <begin position="36"/>
        <end position="57"/>
    </location>
</feature>
<keyword evidence="4 7" id="KW-0812">Transmembrane</keyword>
<accession>A0A094Q9K3</accession>
<evidence type="ECO:0000256" key="1">
    <source>
        <dbReference type="ARBA" id="ARBA00004651"/>
    </source>
</evidence>
<protein>
    <recommendedName>
        <fullName evidence="9">Amino acid permease</fullName>
    </recommendedName>
</protein>
<proteinExistence type="predicted"/>
<dbReference type="AlphaFoldDB" id="A0A094Q9K3"/>
<dbReference type="GO" id="GO:0005886">
    <property type="term" value="C:plasma membrane"/>
    <property type="evidence" value="ECO:0007669"/>
    <property type="project" value="UniProtKB-SubCell"/>
</dbReference>